<keyword evidence="2" id="KW-0812">Transmembrane</keyword>
<evidence type="ECO:0000313" key="4">
    <source>
        <dbReference type="Proteomes" id="UP000078512"/>
    </source>
</evidence>
<dbReference type="OrthoDB" id="2431312at2759"/>
<protein>
    <submittedName>
        <fullName evidence="3">Uncharacterized protein</fullName>
    </submittedName>
</protein>
<feature type="region of interest" description="Disordered" evidence="1">
    <location>
        <begin position="513"/>
        <end position="566"/>
    </location>
</feature>
<gene>
    <name evidence="3" type="ORF">K457DRAFT_122830</name>
</gene>
<sequence>MSITIPSYPNPCLAADDANNAIYLVGVSPAIQGRLEVNYVSMIDVNAPISSPVGTQVNTNQWSSGAPKACFIHPATTYANRPLSVTQFGNNVSYGTLITPSGTILGGSKFINSSFVSPKLFALTGSVAPFDWLVTLTTDAVSPWAAVRLNFSNPDNDLQDPGLTNYPTSTPLIAVGTYSTVPGPPSKGYAVVFDKLGQGQIFASTGSVTATIANDVNVMVLSPPTNVQMNSIKLTDEAVPVTMTTTGYILDKAPDNSTVIYAITPETSSSLQRVDTKGGSPPFSKSYAATALNKQIVTYTPSVSGNPTINSFDTTTQTWSGPGLMNNNLTTAEPSGVHIGAIIGGAVGGLVVIALAIYFCVRHRRKSQLQQQKPTAPAIAESLESGRYEGPRTANVAGGGGHFGVQKDQLQEMSQMQQIQYYQPQTYEQVQGHYPPSPATFFIPPPPPVNPNAVKSFEVYRPTTIDEAPSESNSTPYGSLYISPSPNAYRVSTVSAQTTPVVSAAEVAAVATTSSPEYSYAKSRVSSYGGSSNGTPLSPQLYAEDEKGHARSPHTFASLSPSANNS</sequence>
<organism evidence="3 4">
    <name type="scientific">Linnemannia elongata AG-77</name>
    <dbReference type="NCBI Taxonomy" id="1314771"/>
    <lineage>
        <taxon>Eukaryota</taxon>
        <taxon>Fungi</taxon>
        <taxon>Fungi incertae sedis</taxon>
        <taxon>Mucoromycota</taxon>
        <taxon>Mortierellomycotina</taxon>
        <taxon>Mortierellomycetes</taxon>
        <taxon>Mortierellales</taxon>
        <taxon>Mortierellaceae</taxon>
        <taxon>Linnemannia</taxon>
    </lineage>
</organism>
<feature type="compositionally biased region" description="Polar residues" evidence="1">
    <location>
        <begin position="555"/>
        <end position="566"/>
    </location>
</feature>
<accession>A0A197K6L6</accession>
<evidence type="ECO:0000313" key="3">
    <source>
        <dbReference type="EMBL" id="OAQ33120.1"/>
    </source>
</evidence>
<proteinExistence type="predicted"/>
<dbReference type="AlphaFoldDB" id="A0A197K6L6"/>
<feature type="compositionally biased region" description="Polar residues" evidence="1">
    <location>
        <begin position="524"/>
        <end position="538"/>
    </location>
</feature>
<feature type="transmembrane region" description="Helical" evidence="2">
    <location>
        <begin position="337"/>
        <end position="361"/>
    </location>
</feature>
<keyword evidence="4" id="KW-1185">Reference proteome</keyword>
<reference evidence="3 4" key="1">
    <citation type="submission" date="2016-05" db="EMBL/GenBank/DDBJ databases">
        <title>Genome sequencing reveals origins of a unique bacterial endosymbiosis in the earliest lineages of terrestrial Fungi.</title>
        <authorList>
            <consortium name="DOE Joint Genome Institute"/>
            <person name="Uehling J."/>
            <person name="Gryganskyi A."/>
            <person name="Hameed K."/>
            <person name="Tschaplinski T."/>
            <person name="Misztal P."/>
            <person name="Wu S."/>
            <person name="Desiro A."/>
            <person name="Vande Pol N."/>
            <person name="Du Z.-Y."/>
            <person name="Zienkiewicz A."/>
            <person name="Zienkiewicz K."/>
            <person name="Morin E."/>
            <person name="Tisserant E."/>
            <person name="Splivallo R."/>
            <person name="Hainaut M."/>
            <person name="Henrissat B."/>
            <person name="Ohm R."/>
            <person name="Kuo A."/>
            <person name="Yan J."/>
            <person name="Lipzen A."/>
            <person name="Nolan M."/>
            <person name="Labutti K."/>
            <person name="Barry K."/>
            <person name="Goldstein A."/>
            <person name="Labbe J."/>
            <person name="Schadt C."/>
            <person name="Tuskan G."/>
            <person name="Grigoriev I."/>
            <person name="Martin F."/>
            <person name="Vilgalys R."/>
            <person name="Bonito G."/>
        </authorList>
    </citation>
    <scope>NUCLEOTIDE SEQUENCE [LARGE SCALE GENOMIC DNA]</scope>
    <source>
        <strain evidence="3 4">AG-77</strain>
    </source>
</reference>
<evidence type="ECO:0000256" key="1">
    <source>
        <dbReference type="SAM" id="MobiDB-lite"/>
    </source>
</evidence>
<dbReference type="EMBL" id="KV442022">
    <property type="protein sequence ID" value="OAQ33120.1"/>
    <property type="molecule type" value="Genomic_DNA"/>
</dbReference>
<evidence type="ECO:0000256" key="2">
    <source>
        <dbReference type="SAM" id="Phobius"/>
    </source>
</evidence>
<dbReference type="Proteomes" id="UP000078512">
    <property type="component" value="Unassembled WGS sequence"/>
</dbReference>
<keyword evidence="2" id="KW-1133">Transmembrane helix</keyword>
<name>A0A197K6L6_9FUNG</name>
<keyword evidence="2" id="KW-0472">Membrane</keyword>